<dbReference type="GeneID" id="17287799"/>
<dbReference type="AlphaFoldDB" id="L1I4A8"/>
<keyword evidence="3" id="KW-1185">Reference proteome</keyword>
<proteinExistence type="predicted"/>
<name>L1I4A8_GUITC</name>
<reference evidence="2" key="3">
    <citation type="submission" date="2015-06" db="UniProtKB">
        <authorList>
            <consortium name="EnsemblProtists"/>
        </authorList>
    </citation>
    <scope>IDENTIFICATION</scope>
</reference>
<dbReference type="OMA" id="CHRTWEL"/>
<dbReference type="EMBL" id="JH993370">
    <property type="protein sequence ID" value="EKX31076.1"/>
    <property type="molecule type" value="Genomic_DNA"/>
</dbReference>
<evidence type="ECO:0000313" key="2">
    <source>
        <dbReference type="EnsemblProtists" id="EKX31076"/>
    </source>
</evidence>
<accession>L1I4A8</accession>
<dbReference type="Proteomes" id="UP000011087">
    <property type="component" value="Unassembled WGS sequence"/>
</dbReference>
<evidence type="ECO:0008006" key="4">
    <source>
        <dbReference type="Google" id="ProtNLM"/>
    </source>
</evidence>
<dbReference type="KEGG" id="gtt:GUITHDRAFT_122718"/>
<reference evidence="3" key="2">
    <citation type="submission" date="2012-11" db="EMBL/GenBank/DDBJ databases">
        <authorList>
            <person name="Kuo A."/>
            <person name="Curtis B.A."/>
            <person name="Tanifuji G."/>
            <person name="Burki F."/>
            <person name="Gruber A."/>
            <person name="Irimia M."/>
            <person name="Maruyama S."/>
            <person name="Arias M.C."/>
            <person name="Ball S.G."/>
            <person name="Gile G.H."/>
            <person name="Hirakawa Y."/>
            <person name="Hopkins J.F."/>
            <person name="Rensing S.A."/>
            <person name="Schmutz J."/>
            <person name="Symeonidi A."/>
            <person name="Elias M."/>
            <person name="Eveleigh R.J."/>
            <person name="Herman E.K."/>
            <person name="Klute M.J."/>
            <person name="Nakayama T."/>
            <person name="Obornik M."/>
            <person name="Reyes-Prieto A."/>
            <person name="Armbrust E.V."/>
            <person name="Aves S.J."/>
            <person name="Beiko R.G."/>
            <person name="Coutinho P."/>
            <person name="Dacks J.B."/>
            <person name="Durnford D.G."/>
            <person name="Fast N.M."/>
            <person name="Green B.R."/>
            <person name="Grisdale C."/>
            <person name="Hempe F."/>
            <person name="Henrissat B."/>
            <person name="Hoppner M.P."/>
            <person name="Ishida K.-I."/>
            <person name="Kim E."/>
            <person name="Koreny L."/>
            <person name="Kroth P.G."/>
            <person name="Liu Y."/>
            <person name="Malik S.-B."/>
            <person name="Maier U.G."/>
            <person name="McRose D."/>
            <person name="Mock T."/>
            <person name="Neilson J.A."/>
            <person name="Onodera N.T."/>
            <person name="Poole A.M."/>
            <person name="Pritham E.J."/>
            <person name="Richards T.A."/>
            <person name="Rocap G."/>
            <person name="Roy S.W."/>
            <person name="Sarai C."/>
            <person name="Schaack S."/>
            <person name="Shirato S."/>
            <person name="Slamovits C.H."/>
            <person name="Spencer D.F."/>
            <person name="Suzuki S."/>
            <person name="Worden A.Z."/>
            <person name="Zauner S."/>
            <person name="Barry K."/>
            <person name="Bell C."/>
            <person name="Bharti A.K."/>
            <person name="Crow J.A."/>
            <person name="Grimwood J."/>
            <person name="Kramer R."/>
            <person name="Lindquist E."/>
            <person name="Lucas S."/>
            <person name="Salamov A."/>
            <person name="McFadden G.I."/>
            <person name="Lane C.E."/>
            <person name="Keeling P.J."/>
            <person name="Gray M.W."/>
            <person name="Grigoriev I.V."/>
            <person name="Archibald J.M."/>
        </authorList>
    </citation>
    <scope>NUCLEOTIDE SEQUENCE</scope>
    <source>
        <strain evidence="3">CCMP2712</strain>
    </source>
</reference>
<evidence type="ECO:0000313" key="3">
    <source>
        <dbReference type="Proteomes" id="UP000011087"/>
    </source>
</evidence>
<dbReference type="PaxDb" id="55529-EKX31076"/>
<gene>
    <name evidence="1" type="ORF">GUITHDRAFT_122718</name>
</gene>
<evidence type="ECO:0000313" key="1">
    <source>
        <dbReference type="EMBL" id="EKX31076.1"/>
    </source>
</evidence>
<organism evidence="1">
    <name type="scientific">Guillardia theta (strain CCMP2712)</name>
    <name type="common">Cryptophyte</name>
    <dbReference type="NCBI Taxonomy" id="905079"/>
    <lineage>
        <taxon>Eukaryota</taxon>
        <taxon>Cryptophyceae</taxon>
        <taxon>Pyrenomonadales</taxon>
        <taxon>Geminigeraceae</taxon>
        <taxon>Guillardia</taxon>
    </lineage>
</organism>
<protein>
    <recommendedName>
        <fullName evidence="4">Exostosin GT47 domain-containing protein</fullName>
    </recommendedName>
</protein>
<dbReference type="HOGENOM" id="CLU_873969_0_0_1"/>
<reference evidence="1 3" key="1">
    <citation type="journal article" date="2012" name="Nature">
        <title>Algal genomes reveal evolutionary mosaicism and the fate of nucleomorphs.</title>
        <authorList>
            <consortium name="DOE Joint Genome Institute"/>
            <person name="Curtis B.A."/>
            <person name="Tanifuji G."/>
            <person name="Burki F."/>
            <person name="Gruber A."/>
            <person name="Irimia M."/>
            <person name="Maruyama S."/>
            <person name="Arias M.C."/>
            <person name="Ball S.G."/>
            <person name="Gile G.H."/>
            <person name="Hirakawa Y."/>
            <person name="Hopkins J.F."/>
            <person name="Kuo A."/>
            <person name="Rensing S.A."/>
            <person name="Schmutz J."/>
            <person name="Symeonidi A."/>
            <person name="Elias M."/>
            <person name="Eveleigh R.J."/>
            <person name="Herman E.K."/>
            <person name="Klute M.J."/>
            <person name="Nakayama T."/>
            <person name="Obornik M."/>
            <person name="Reyes-Prieto A."/>
            <person name="Armbrust E.V."/>
            <person name="Aves S.J."/>
            <person name="Beiko R.G."/>
            <person name="Coutinho P."/>
            <person name="Dacks J.B."/>
            <person name="Durnford D.G."/>
            <person name="Fast N.M."/>
            <person name="Green B.R."/>
            <person name="Grisdale C.J."/>
            <person name="Hempel F."/>
            <person name="Henrissat B."/>
            <person name="Hoppner M.P."/>
            <person name="Ishida K."/>
            <person name="Kim E."/>
            <person name="Koreny L."/>
            <person name="Kroth P.G."/>
            <person name="Liu Y."/>
            <person name="Malik S.B."/>
            <person name="Maier U.G."/>
            <person name="McRose D."/>
            <person name="Mock T."/>
            <person name="Neilson J.A."/>
            <person name="Onodera N.T."/>
            <person name="Poole A.M."/>
            <person name="Pritham E.J."/>
            <person name="Richards T.A."/>
            <person name="Rocap G."/>
            <person name="Roy S.W."/>
            <person name="Sarai C."/>
            <person name="Schaack S."/>
            <person name="Shirato S."/>
            <person name="Slamovits C.H."/>
            <person name="Spencer D.F."/>
            <person name="Suzuki S."/>
            <person name="Worden A.Z."/>
            <person name="Zauner S."/>
            <person name="Barry K."/>
            <person name="Bell C."/>
            <person name="Bharti A.K."/>
            <person name="Crow J.A."/>
            <person name="Grimwood J."/>
            <person name="Kramer R."/>
            <person name="Lindquist E."/>
            <person name="Lucas S."/>
            <person name="Salamov A."/>
            <person name="McFadden G.I."/>
            <person name="Lane C.E."/>
            <person name="Keeling P.J."/>
            <person name="Gray M.W."/>
            <person name="Grigoriev I.V."/>
            <person name="Archibald J.M."/>
        </authorList>
    </citation>
    <scope>NUCLEOTIDE SEQUENCE</scope>
    <source>
        <strain evidence="1 3">CCMP2712</strain>
    </source>
</reference>
<dbReference type="EnsemblProtists" id="EKX31076">
    <property type="protein sequence ID" value="EKX31076"/>
    <property type="gene ID" value="GUITHDRAFT_122718"/>
</dbReference>
<dbReference type="OrthoDB" id="446027at2759"/>
<sequence>MLPPRLPRAAALLYVCSSSMRSFVRRIVPSIRQPFVLMTGGGDATLPMEAMDGQQVKTLLQNRLLLSWWCQNLNEEEGGEAGGRQAAKLRFLPIGLDLHTRAAGPYILGGMQVGIGLRTVLLPWNWVEKASSPREQEEVLEQIRRRMKRSEERILRVYADFQVNAKYGRRFGAGGLTRAEAVKELEGNELVEWGGGGGRQRREMAWREKSKFAFEISLPGNGLDCHRTWEALLLGCIVITTSSSLDRMWRKLELPVVVLPPSSFSSSITVGNLTRWREEHAGKIARVGDKLSNSLWMNRILGETNTI</sequence>
<dbReference type="RefSeq" id="XP_005818056.1">
    <property type="nucleotide sequence ID" value="XM_005817999.1"/>
</dbReference>